<evidence type="ECO:0000313" key="2">
    <source>
        <dbReference type="EMBL" id="MBO0347341.1"/>
    </source>
</evidence>
<proteinExistence type="predicted"/>
<evidence type="ECO:0000313" key="3">
    <source>
        <dbReference type="Proteomes" id="UP000664779"/>
    </source>
</evidence>
<comment type="caution">
    <text evidence="2">The sequence shown here is derived from an EMBL/GenBank/DDBJ whole genome shotgun (WGS) entry which is preliminary data.</text>
</comment>
<keyword evidence="3" id="KW-1185">Reference proteome</keyword>
<dbReference type="EMBL" id="JAFLNF010000011">
    <property type="protein sequence ID" value="MBO0347341.1"/>
    <property type="molecule type" value="Genomic_DNA"/>
</dbReference>
<dbReference type="Pfam" id="PF12277">
    <property type="entry name" value="DUF3618"/>
    <property type="match status" value="1"/>
</dbReference>
<accession>A0A939ESZ3</accession>
<protein>
    <submittedName>
        <fullName evidence="2">DUF3618 domain-containing protein</fullName>
    </submittedName>
</protein>
<dbReference type="RefSeq" id="WP_206944373.1">
    <property type="nucleotide sequence ID" value="NZ_JAFLNF010000011.1"/>
</dbReference>
<dbReference type="AlphaFoldDB" id="A0A939ESZ3"/>
<evidence type="ECO:0000256" key="1">
    <source>
        <dbReference type="SAM" id="MobiDB-lite"/>
    </source>
</evidence>
<feature type="compositionally biased region" description="Low complexity" evidence="1">
    <location>
        <begin position="107"/>
        <end position="120"/>
    </location>
</feature>
<organism evidence="2 3">
    <name type="scientific">Roseibium limicola</name>
    <dbReference type="NCBI Taxonomy" id="2816037"/>
    <lineage>
        <taxon>Bacteria</taxon>
        <taxon>Pseudomonadati</taxon>
        <taxon>Pseudomonadota</taxon>
        <taxon>Alphaproteobacteria</taxon>
        <taxon>Hyphomicrobiales</taxon>
        <taxon>Stappiaceae</taxon>
        <taxon>Roseibium</taxon>
    </lineage>
</organism>
<dbReference type="InterPro" id="IPR022062">
    <property type="entry name" value="DUF3618"/>
</dbReference>
<name>A0A939ESZ3_9HYPH</name>
<reference evidence="2" key="1">
    <citation type="submission" date="2021-03" db="EMBL/GenBank/DDBJ databases">
        <title>Roseibium sp. CAU 1637 isolated from Incheon.</title>
        <authorList>
            <person name="Kim W."/>
        </authorList>
    </citation>
    <scope>NUCLEOTIDE SEQUENCE</scope>
    <source>
        <strain evidence="2">CAU 1637</strain>
    </source>
</reference>
<dbReference type="Proteomes" id="UP000664779">
    <property type="component" value="Unassembled WGS sequence"/>
</dbReference>
<feature type="region of interest" description="Disordered" evidence="1">
    <location>
        <begin position="85"/>
        <end position="158"/>
    </location>
</feature>
<sequence length="158" mass="16533">MSNRDLDTLEQDLDRNRDRIAGLVDELTTKLQPAELARQGLQSQEMRTAISAAKATWKQNPVACGLAALALGYVAYQGAITFADIQKNGDSRKDPGPGNRKAPLEAPPAAQSPALQPVPAKTAAAPVYDPTPLSGSISSPVAASDPLTVKATPNAGYK</sequence>
<gene>
    <name evidence="2" type="ORF">J0X15_19080</name>
</gene>